<proteinExistence type="predicted"/>
<dbReference type="EMBL" id="JACAZF010000014">
    <property type="protein sequence ID" value="KAF7290630.1"/>
    <property type="molecule type" value="Genomic_DNA"/>
</dbReference>
<name>A0A8H6RZL9_9AGAR</name>
<dbReference type="PANTHER" id="PTHR35340">
    <property type="entry name" value="PQQ ENZYME REPEAT PROTEIN-RELATED"/>
    <property type="match status" value="1"/>
</dbReference>
<dbReference type="AlphaFoldDB" id="A0A8H6RZL9"/>
<accession>A0A8H6RZL9</accession>
<evidence type="ECO:0000313" key="2">
    <source>
        <dbReference type="Proteomes" id="UP000636479"/>
    </source>
</evidence>
<sequence length="219" mass="24217">MSNALTIIASFSLDHVFSDDHAGFSEERFKAGRWYHPGVQWRQSSRGLFCMQLKQPLVASTIFSTHLVSALFERTYRSSPLAIQPLSMLFRAASYDPDNTTVFLVCPTGSAVAHPGPVIYDSAGELVWADLSIGACFDLDLQTYRGARVLTFWVGNGNAGIGKQTGNGTGKIFDEQYEWVVNVSAENGGVCIVMSFALCGQRIRRHQRIIQSRYSSTLH</sequence>
<dbReference type="InterPro" id="IPR053143">
    <property type="entry name" value="Arylsulfate_ST"/>
</dbReference>
<gene>
    <name evidence="1" type="ORF">MIND_01303200</name>
</gene>
<keyword evidence="2" id="KW-1185">Reference proteome</keyword>
<dbReference type="GeneID" id="59352008"/>
<organism evidence="1 2">
    <name type="scientific">Mycena indigotica</name>
    <dbReference type="NCBI Taxonomy" id="2126181"/>
    <lineage>
        <taxon>Eukaryota</taxon>
        <taxon>Fungi</taxon>
        <taxon>Dikarya</taxon>
        <taxon>Basidiomycota</taxon>
        <taxon>Agaricomycotina</taxon>
        <taxon>Agaricomycetes</taxon>
        <taxon>Agaricomycetidae</taxon>
        <taxon>Agaricales</taxon>
        <taxon>Marasmiineae</taxon>
        <taxon>Mycenaceae</taxon>
        <taxon>Mycena</taxon>
    </lineage>
</organism>
<dbReference type="PANTHER" id="PTHR35340:SF5">
    <property type="entry name" value="ASST-DOMAIN-CONTAINING PROTEIN"/>
    <property type="match status" value="1"/>
</dbReference>
<evidence type="ECO:0000313" key="1">
    <source>
        <dbReference type="EMBL" id="KAF7290630.1"/>
    </source>
</evidence>
<protein>
    <submittedName>
        <fullName evidence="1">HMA domain-containing protein</fullName>
    </submittedName>
</protein>
<comment type="caution">
    <text evidence="1">The sequence shown here is derived from an EMBL/GenBank/DDBJ whole genome shotgun (WGS) entry which is preliminary data.</text>
</comment>
<dbReference type="RefSeq" id="XP_037213990.1">
    <property type="nucleotide sequence ID" value="XM_037369492.1"/>
</dbReference>
<dbReference type="OrthoDB" id="5427350at2759"/>
<reference evidence="1" key="1">
    <citation type="submission" date="2020-05" db="EMBL/GenBank/DDBJ databases">
        <title>Mycena genomes resolve the evolution of fungal bioluminescence.</title>
        <authorList>
            <person name="Tsai I.J."/>
        </authorList>
    </citation>
    <scope>NUCLEOTIDE SEQUENCE</scope>
    <source>
        <strain evidence="1">171206Taipei</strain>
    </source>
</reference>
<dbReference type="Proteomes" id="UP000636479">
    <property type="component" value="Unassembled WGS sequence"/>
</dbReference>